<organism evidence="2 3">
    <name type="scientific">Niveomyces insectorum RCEF 264</name>
    <dbReference type="NCBI Taxonomy" id="1081102"/>
    <lineage>
        <taxon>Eukaryota</taxon>
        <taxon>Fungi</taxon>
        <taxon>Dikarya</taxon>
        <taxon>Ascomycota</taxon>
        <taxon>Pezizomycotina</taxon>
        <taxon>Sordariomycetes</taxon>
        <taxon>Hypocreomycetidae</taxon>
        <taxon>Hypocreales</taxon>
        <taxon>Cordycipitaceae</taxon>
        <taxon>Niveomyces</taxon>
    </lineage>
</organism>
<dbReference type="AlphaFoldDB" id="A0A162IAU7"/>
<evidence type="ECO:0000313" key="2">
    <source>
        <dbReference type="EMBL" id="OAA54535.1"/>
    </source>
</evidence>
<accession>A0A162IAU7</accession>
<sequence>MADTIHGNGLFDVHEALERLAANTALLDRALQRFGGDGDDGPPPPYYPPSSDSGTTTQPESPPLPAPEARSNDAAARRIQREIDLGILHEQSRPGEQFETQSYALAFRLTRLRYNEQAEGMPFPPPRTNERARYVLRWLKEAEGKMRTRWREQGIWVDAWGEQPSHEDRWPHEDARGAEPGPGSPAAAAAPSRPYHQFVYQVAKERDLLLGLSRELDPPPRKPRKPWATRTMYWGRYRDEEEDEEEAAPPTVKAAWRRWQIWDPRWTVMPGLRWMHEEPLSAFIRRRLAEEDALRAERGDEAAPVAPEENAPGAPEPVAGPLPSRPPGFNIFGQLPPVEADREAPEAVQQQQHQGAPAGAYPPQPYPYRNLFGSPSPPQQNPSPPPPPPLPPAAAARRRGRPRGQARARPQPARPQPARPPPPPPPQENDRARRPGRPARHDAAPDEPSPPRRSKRLQAVAESHENEASPTRPAKRTRAANNQNNEEVLPAPARQTKRRRVA</sequence>
<reference evidence="2 3" key="1">
    <citation type="journal article" date="2016" name="Genome Biol. Evol.">
        <title>Divergent and convergent evolution of fungal pathogenicity.</title>
        <authorList>
            <person name="Shang Y."/>
            <person name="Xiao G."/>
            <person name="Zheng P."/>
            <person name="Cen K."/>
            <person name="Zhan S."/>
            <person name="Wang C."/>
        </authorList>
    </citation>
    <scope>NUCLEOTIDE SEQUENCE [LARGE SCALE GENOMIC DNA]</scope>
    <source>
        <strain evidence="2 3">RCEF 264</strain>
    </source>
</reference>
<dbReference type="EMBL" id="AZHD01000023">
    <property type="protein sequence ID" value="OAA54535.1"/>
    <property type="molecule type" value="Genomic_DNA"/>
</dbReference>
<feature type="compositionally biased region" description="Low complexity" evidence="1">
    <location>
        <begin position="346"/>
        <end position="359"/>
    </location>
</feature>
<comment type="caution">
    <text evidence="2">The sequence shown here is derived from an EMBL/GenBank/DDBJ whole genome shotgun (WGS) entry which is preliminary data.</text>
</comment>
<feature type="region of interest" description="Disordered" evidence="1">
    <location>
        <begin position="162"/>
        <end position="191"/>
    </location>
</feature>
<feature type="compositionally biased region" description="Pro residues" evidence="1">
    <location>
        <begin position="314"/>
        <end position="326"/>
    </location>
</feature>
<feature type="compositionally biased region" description="Pro residues" evidence="1">
    <location>
        <begin position="375"/>
        <end position="392"/>
    </location>
</feature>
<feature type="compositionally biased region" description="Pro residues" evidence="1">
    <location>
        <begin position="412"/>
        <end position="427"/>
    </location>
</feature>
<keyword evidence="3" id="KW-1185">Reference proteome</keyword>
<dbReference type="STRING" id="1081102.A0A162IAU7"/>
<dbReference type="OrthoDB" id="5401786at2759"/>
<feature type="compositionally biased region" description="Basic residues" evidence="1">
    <location>
        <begin position="396"/>
        <end position="406"/>
    </location>
</feature>
<feature type="compositionally biased region" description="Low complexity" evidence="1">
    <location>
        <begin position="302"/>
        <end position="313"/>
    </location>
</feature>
<name>A0A162IAU7_9HYPO</name>
<gene>
    <name evidence="2" type="ORF">SPI_08781</name>
</gene>
<feature type="region of interest" description="Disordered" evidence="1">
    <location>
        <begin position="32"/>
        <end position="75"/>
    </location>
</feature>
<feature type="compositionally biased region" description="Low complexity" evidence="1">
    <location>
        <begin position="178"/>
        <end position="191"/>
    </location>
</feature>
<dbReference type="Proteomes" id="UP000076874">
    <property type="component" value="Unassembled WGS sequence"/>
</dbReference>
<evidence type="ECO:0000313" key="3">
    <source>
        <dbReference type="Proteomes" id="UP000076874"/>
    </source>
</evidence>
<feature type="compositionally biased region" description="Basic and acidic residues" evidence="1">
    <location>
        <begin position="164"/>
        <end position="177"/>
    </location>
</feature>
<protein>
    <submittedName>
        <fullName evidence="2">Uncharacterized protein</fullName>
    </submittedName>
</protein>
<feature type="region of interest" description="Disordered" evidence="1">
    <location>
        <begin position="295"/>
        <end position="502"/>
    </location>
</feature>
<feature type="compositionally biased region" description="Basic and acidic residues" evidence="1">
    <location>
        <begin position="428"/>
        <end position="444"/>
    </location>
</feature>
<evidence type="ECO:0000256" key="1">
    <source>
        <dbReference type="SAM" id="MobiDB-lite"/>
    </source>
</evidence>
<proteinExistence type="predicted"/>